<feature type="transmembrane region" description="Helical" evidence="1">
    <location>
        <begin position="59"/>
        <end position="82"/>
    </location>
</feature>
<dbReference type="AlphaFoldDB" id="A0A1G7JIU6"/>
<gene>
    <name evidence="2" type="ORF">SAMN05216381_1137</name>
</gene>
<feature type="transmembrane region" description="Helical" evidence="1">
    <location>
        <begin position="33"/>
        <end position="53"/>
    </location>
</feature>
<evidence type="ECO:0000256" key="1">
    <source>
        <dbReference type="SAM" id="Phobius"/>
    </source>
</evidence>
<dbReference type="InterPro" id="IPR009525">
    <property type="entry name" value="DUF1145"/>
</dbReference>
<dbReference type="Proteomes" id="UP000243378">
    <property type="component" value="Unassembled WGS sequence"/>
</dbReference>
<dbReference type="EMBL" id="FNBM01000002">
    <property type="protein sequence ID" value="SDF24704.1"/>
    <property type="molecule type" value="Genomic_DNA"/>
</dbReference>
<organism evidence="2 3">
    <name type="scientific">Phytopseudomonas seleniipraecipitans</name>
    <dbReference type="NCBI Taxonomy" id="640205"/>
    <lineage>
        <taxon>Bacteria</taxon>
        <taxon>Pseudomonadati</taxon>
        <taxon>Pseudomonadota</taxon>
        <taxon>Gammaproteobacteria</taxon>
        <taxon>Pseudomonadales</taxon>
        <taxon>Pseudomonadaceae</taxon>
        <taxon>Phytopseudomonas</taxon>
    </lineage>
</organism>
<dbReference type="STRING" id="640205.SAMN05216381_1137"/>
<evidence type="ECO:0000313" key="3">
    <source>
        <dbReference type="Proteomes" id="UP000243378"/>
    </source>
</evidence>
<evidence type="ECO:0000313" key="2">
    <source>
        <dbReference type="EMBL" id="SDF24704.1"/>
    </source>
</evidence>
<accession>A0A1G7JIU6</accession>
<protein>
    <submittedName>
        <fullName evidence="2">Uncharacterized conserved protein YhhL, DUF1145 family</fullName>
    </submittedName>
</protein>
<dbReference type="PANTHER" id="PTHR38775">
    <property type="entry name" value="INNER MEMBRANE PROTEIN-RELATED"/>
    <property type="match status" value="1"/>
</dbReference>
<reference evidence="2 3" key="1">
    <citation type="submission" date="2016-10" db="EMBL/GenBank/DDBJ databases">
        <authorList>
            <person name="de Groot N.N."/>
        </authorList>
    </citation>
    <scope>NUCLEOTIDE SEQUENCE [LARGE SCALE GENOMIC DNA]</scope>
    <source>
        <strain evidence="2 3">LMG 25475</strain>
    </source>
</reference>
<keyword evidence="1" id="KW-1133">Transmembrane helix</keyword>
<dbReference type="Pfam" id="PF06611">
    <property type="entry name" value="DUF1145"/>
    <property type="match status" value="1"/>
</dbReference>
<dbReference type="PANTHER" id="PTHR38775:SF1">
    <property type="entry name" value="INNER MEMBRANE PROTEIN"/>
    <property type="match status" value="1"/>
</dbReference>
<keyword evidence="1" id="KW-0472">Membrane</keyword>
<sequence length="128" mass="13756">MGIVFVSPSGLATRKRSNVPHNNKRPGRGMKTIAGLGKLLATLFWCVVLANLIDPYAQPFAQLLMLAGVAVLALHAAEMLLFNRLLSAQPSAGVARMNVLAFGMFHLWTLPGVEHTSQPVSLEETAHA</sequence>
<name>A0A1G7JIU6_9GAMM</name>
<keyword evidence="1" id="KW-0812">Transmembrane</keyword>
<proteinExistence type="predicted"/>